<dbReference type="AlphaFoldDB" id="A0A9Q9C384"/>
<proteinExistence type="predicted"/>
<sequence>METSMEESFSYDENLLDKKAIRSFVRLNRILGQFPKKDGIECVLCQEKTKIRNLHDMFKAYACAVSCLVHHTKSVGDADLFVFFEVEDFVMKKIKRREMCTIRDVLEYKRDTKEMYEDALREQLVAVYKTYFIEDAIKINCEQDIESIVYKYYKLADDCLRKKFTAKSLELILTLLFRRNELIRFFKVFSSGKKSRAAFKLALLFTLKPESHISTEILLKEFEDVEFEKDSLFPYSGNIGSIRKVSKMLEDSETDIGEWFKMQKERIYWEECVQMWAANRESDAAAMDNSMVEICIKNKRYEDGWLICKNDVEGTNVSVSKACILCFKGLKKNPKSNAWKARIGEIVEYSISTGNVNSFHVLIDEVLTKLYEVSPSHRISILRRFSKMISCLHRSEDLTVDFFKGLQELCSRCEDFETRNLCIKYSEQAYEEWRKDRKKKFLFFKRQGLQDILIYRTLLEIYGSMKDCRRFYSVYQDLLKSNIELTKELCIKLEGLHIQDCEECILKRNRVVVNKDQRIAFNFLNKP</sequence>
<dbReference type="EMBL" id="CP075152">
    <property type="protein sequence ID" value="UTX43319.1"/>
    <property type="molecule type" value="Genomic_DNA"/>
</dbReference>
<reference evidence="1" key="1">
    <citation type="submission" date="2022-08" db="EMBL/GenBank/DDBJ databases">
        <title>Encephalitozoon hellem ATCC 50604 Complete Genome.</title>
        <authorList>
            <person name="Mascarenhas dos Santos A.C."/>
            <person name="Julian A.T."/>
            <person name="Pombert J.-F."/>
        </authorList>
    </citation>
    <scope>NUCLEOTIDE SEQUENCE</scope>
    <source>
        <strain evidence="1">ATCC 50604</strain>
    </source>
</reference>
<organism evidence="1 2">
    <name type="scientific">Encephalitozoon hellem</name>
    <name type="common">Microsporidian parasite</name>
    <dbReference type="NCBI Taxonomy" id="27973"/>
    <lineage>
        <taxon>Eukaryota</taxon>
        <taxon>Fungi</taxon>
        <taxon>Fungi incertae sedis</taxon>
        <taxon>Microsporidia</taxon>
        <taxon>Unikaryonidae</taxon>
        <taxon>Encephalitozoon</taxon>
    </lineage>
</organism>
<gene>
    <name evidence="1" type="ORF">GPU96_06g10650</name>
</gene>
<accession>A0A9Q9C384</accession>
<name>A0A9Q9C384_ENCHE</name>
<evidence type="ECO:0000313" key="1">
    <source>
        <dbReference type="EMBL" id="UTX43319.1"/>
    </source>
</evidence>
<dbReference type="Proteomes" id="UP001059546">
    <property type="component" value="Chromosome VI"/>
</dbReference>
<evidence type="ECO:0000313" key="2">
    <source>
        <dbReference type="Proteomes" id="UP001059546"/>
    </source>
</evidence>
<protein>
    <submittedName>
        <fullName evidence="1">Uncharacterized protein</fullName>
    </submittedName>
</protein>